<dbReference type="HOGENOM" id="CLU_010480_0_1_1"/>
<dbReference type="InterPro" id="IPR006685">
    <property type="entry name" value="MscS_channel_2nd"/>
</dbReference>
<feature type="transmembrane region" description="Helical" evidence="6">
    <location>
        <begin position="503"/>
        <end position="527"/>
    </location>
</feature>
<dbReference type="GO" id="GO:0005509">
    <property type="term" value="F:calcium ion binding"/>
    <property type="evidence" value="ECO:0007669"/>
    <property type="project" value="InterPro"/>
</dbReference>
<dbReference type="PIRSF" id="PIRSF017209">
    <property type="entry name" value="Memb_At2g17000_prd"/>
    <property type="match status" value="1"/>
</dbReference>
<dbReference type="SUPFAM" id="SSF47473">
    <property type="entry name" value="EF-hand"/>
    <property type="match status" value="1"/>
</dbReference>
<dbReference type="PANTHER" id="PTHR31323:SF14">
    <property type="entry name" value="MECHANOSENSITIVE ION CHANNEL PROTEIN MSY2"/>
    <property type="match status" value="1"/>
</dbReference>
<sequence>MSAPLFPSKDGFVQLPRSRSDTMNDLETIPLQKVVSTQSTGARRPSQTPTQYNPSADVQNEKGVRQFRRGLRKRGSSVTDGTQEEGALNAMGRFYSKIMNYSVVTRYFLYILPLGAMLALPIVLGATIAPDAKIPSGEFGTRIVWLFTWIEVVWVSLWVGKIVAHVLPYVFQFVVGIVSSKIRRYALMIRALELPLSFIFWALCSFLTFTPLMLHNPDTSELAKTQAEARSLQPWQKTLRQILAAILICTLVNFAEKFIIQVISVNYHNKQFGDKIKENKHKMALLVMLYDASRKAFPDYCQTFYHEDNIINDSLNLSKFSKKDGAKGSGAVTPMNILHNVGRAGDAVTSAFGRVAQDMTGGAKLFDSNSSPAIVKEALERHRSSEALAKRIWMSFVCEGNDALHPDDLFDVLGEEKHIEAEECFAFLDRDGNGDVSLDEMIMVVRDLGRSIKSIDSSRHDVDQALKVLDRLLMAVVLIISVLVFIAFLNQSFVSSLATAGTAILSLSFVFATTCQEVLGSCIFLFVKHPYDVGDRVDLQTTEQLTVEKISLLFTVFKRVNTGKLVQIPNIVLNNLWVENVSRSKAMREQISLYCSFDTSFEDIEALKQEMVNFVNDPANSRDFQPGIEIQVTSLAEMNKMELRIECCHKSNWSNETLRAARRSKFMCALVLAVRKVPIYGPGGGGAVLGSIDQPSYSVAVTPEQAAQFRDDFAAAKDAKRLHPTKKPDVETQSIAGTEYSGLTAHPEMRAVQSLNTRNPALDRARDDALATRQTVGETVLADERRSVDEVRSMLQRENTRGRRQPGQLSPVLDPPTQQTYPIVPPPSGQYAPPPVGASQNPPVPGNAFSINAQRRDLSSGSQASRAQPYSPSSSTGAPPSRGR</sequence>
<dbReference type="AlphaFoldDB" id="A0A0D1ZZB5"/>
<feature type="compositionally biased region" description="Polar residues" evidence="5">
    <location>
        <begin position="849"/>
        <end position="878"/>
    </location>
</feature>
<feature type="region of interest" description="Disordered" evidence="5">
    <location>
        <begin position="1"/>
        <end position="59"/>
    </location>
</feature>
<dbReference type="PROSITE" id="PS50222">
    <property type="entry name" value="EF_HAND_2"/>
    <property type="match status" value="1"/>
</dbReference>
<dbReference type="EMBL" id="KN847571">
    <property type="protein sequence ID" value="KIV99782.1"/>
    <property type="molecule type" value="Genomic_DNA"/>
</dbReference>
<dbReference type="PANTHER" id="PTHR31323">
    <property type="entry name" value="MECHANOSENSITIVE ION CHANNEL PROTEIN MSY2"/>
    <property type="match status" value="1"/>
</dbReference>
<organism evidence="8 9">
    <name type="scientific">Verruconis gallopava</name>
    <dbReference type="NCBI Taxonomy" id="253628"/>
    <lineage>
        <taxon>Eukaryota</taxon>
        <taxon>Fungi</taxon>
        <taxon>Dikarya</taxon>
        <taxon>Ascomycota</taxon>
        <taxon>Pezizomycotina</taxon>
        <taxon>Dothideomycetes</taxon>
        <taxon>Pleosporomycetidae</taxon>
        <taxon>Venturiales</taxon>
        <taxon>Sympoventuriaceae</taxon>
        <taxon>Verruconis</taxon>
    </lineage>
</organism>
<protein>
    <recommendedName>
        <fullName evidence="4">Mechanosensitive ion channel protein</fullName>
    </recommendedName>
</protein>
<evidence type="ECO:0000313" key="8">
    <source>
        <dbReference type="EMBL" id="KIV99782.1"/>
    </source>
</evidence>
<keyword evidence="4 6" id="KW-0472">Membrane</keyword>
<dbReference type="SUPFAM" id="SSF50182">
    <property type="entry name" value="Sm-like ribonucleoproteins"/>
    <property type="match status" value="1"/>
</dbReference>
<dbReference type="Pfam" id="PF25886">
    <property type="entry name" value="Msy1"/>
    <property type="match status" value="1"/>
</dbReference>
<dbReference type="Proteomes" id="UP000053259">
    <property type="component" value="Unassembled WGS sequence"/>
</dbReference>
<dbReference type="RefSeq" id="XP_016209652.1">
    <property type="nucleotide sequence ID" value="XM_016362510.1"/>
</dbReference>
<dbReference type="InParanoid" id="A0A0D1ZZB5"/>
<accession>A0A0D1ZZB5</accession>
<dbReference type="InterPro" id="IPR010920">
    <property type="entry name" value="LSM_dom_sf"/>
</dbReference>
<evidence type="ECO:0000313" key="9">
    <source>
        <dbReference type="Proteomes" id="UP000053259"/>
    </source>
</evidence>
<feature type="transmembrane region" description="Helical" evidence="6">
    <location>
        <begin position="149"/>
        <end position="171"/>
    </location>
</feature>
<evidence type="ECO:0000256" key="2">
    <source>
        <dbReference type="ARBA" id="ARBA00008017"/>
    </source>
</evidence>
<keyword evidence="9" id="KW-1185">Reference proteome</keyword>
<keyword evidence="4" id="KW-0256">Endoplasmic reticulum</keyword>
<dbReference type="InterPro" id="IPR011992">
    <property type="entry name" value="EF-hand-dom_pair"/>
</dbReference>
<feature type="transmembrane region" description="Helical" evidence="6">
    <location>
        <begin position="242"/>
        <end position="267"/>
    </location>
</feature>
<dbReference type="InterPro" id="IPR002048">
    <property type="entry name" value="EF_hand_dom"/>
</dbReference>
<feature type="compositionally biased region" description="Polar residues" evidence="5">
    <location>
        <begin position="34"/>
        <end position="58"/>
    </location>
</feature>
<dbReference type="GO" id="GO:0005262">
    <property type="term" value="F:calcium channel activity"/>
    <property type="evidence" value="ECO:0007669"/>
    <property type="project" value="TreeGrafter"/>
</dbReference>
<feature type="compositionally biased region" description="Pro residues" evidence="5">
    <location>
        <begin position="823"/>
        <end position="836"/>
    </location>
</feature>
<dbReference type="GO" id="GO:0006874">
    <property type="term" value="P:intracellular calcium ion homeostasis"/>
    <property type="evidence" value="ECO:0007669"/>
    <property type="project" value="TreeGrafter"/>
</dbReference>
<feature type="domain" description="EF-hand" evidence="7">
    <location>
        <begin position="416"/>
        <end position="451"/>
    </location>
</feature>
<reference evidence="8 9" key="1">
    <citation type="submission" date="2015-01" db="EMBL/GenBank/DDBJ databases">
        <title>The Genome Sequence of Ochroconis gallopava CBS43764.</title>
        <authorList>
            <consortium name="The Broad Institute Genomics Platform"/>
            <person name="Cuomo C."/>
            <person name="de Hoog S."/>
            <person name="Gorbushina A."/>
            <person name="Stielow B."/>
            <person name="Teixiera M."/>
            <person name="Abouelleil A."/>
            <person name="Chapman S.B."/>
            <person name="Priest M."/>
            <person name="Young S.K."/>
            <person name="Wortman J."/>
            <person name="Nusbaum C."/>
            <person name="Birren B."/>
        </authorList>
    </citation>
    <scope>NUCLEOTIDE SEQUENCE [LARGE SCALE GENOMIC DNA]</scope>
    <source>
        <strain evidence="8 9">CBS 43764</strain>
    </source>
</reference>
<name>A0A0D1ZZB5_9PEZI</name>
<dbReference type="GeneID" id="27316561"/>
<keyword evidence="3" id="KW-0106">Calcium</keyword>
<dbReference type="InterPro" id="IPR018247">
    <property type="entry name" value="EF_Hand_1_Ca_BS"/>
</dbReference>
<dbReference type="GO" id="GO:0005789">
    <property type="term" value="C:endoplasmic reticulum membrane"/>
    <property type="evidence" value="ECO:0007669"/>
    <property type="project" value="UniProtKB-SubCell"/>
</dbReference>
<comment type="subcellular location">
    <subcellularLocation>
        <location evidence="1">Endomembrane system</location>
        <topology evidence="1">Multi-pass membrane protein</topology>
    </subcellularLocation>
    <subcellularLocation>
        <location evidence="4">Endoplasmic reticulum membrane</location>
    </subcellularLocation>
</comment>
<dbReference type="InterPro" id="IPR016688">
    <property type="entry name" value="MscS-like_plants/fungi"/>
</dbReference>
<evidence type="ECO:0000259" key="7">
    <source>
        <dbReference type="PROSITE" id="PS50222"/>
    </source>
</evidence>
<dbReference type="InterPro" id="IPR058650">
    <property type="entry name" value="Msy1/2-like"/>
</dbReference>
<proteinExistence type="inferred from homology"/>
<evidence type="ECO:0000256" key="6">
    <source>
        <dbReference type="SAM" id="Phobius"/>
    </source>
</evidence>
<feature type="transmembrane region" description="Helical" evidence="6">
    <location>
        <begin position="472"/>
        <end position="491"/>
    </location>
</feature>
<dbReference type="PROSITE" id="PS00018">
    <property type="entry name" value="EF_HAND_1"/>
    <property type="match status" value="1"/>
</dbReference>
<keyword evidence="6" id="KW-0812">Transmembrane</keyword>
<comment type="similarity">
    <text evidence="2 4">Belongs to the MscS (TC 1.A.23) family.</text>
</comment>
<evidence type="ECO:0000256" key="1">
    <source>
        <dbReference type="ARBA" id="ARBA00004127"/>
    </source>
</evidence>
<evidence type="ECO:0000256" key="4">
    <source>
        <dbReference type="PIRNR" id="PIRNR017209"/>
    </source>
</evidence>
<evidence type="ECO:0000256" key="5">
    <source>
        <dbReference type="SAM" id="MobiDB-lite"/>
    </source>
</evidence>
<feature type="region of interest" description="Disordered" evidence="5">
    <location>
        <begin position="795"/>
        <end position="884"/>
    </location>
</feature>
<dbReference type="VEuPathDB" id="FungiDB:PV09_08588"/>
<feature type="transmembrane region" description="Helical" evidence="6">
    <location>
        <begin position="192"/>
        <end position="214"/>
    </location>
</feature>
<dbReference type="Pfam" id="PF00924">
    <property type="entry name" value="MS_channel_2nd"/>
    <property type="match status" value="1"/>
</dbReference>
<dbReference type="SMART" id="SM00054">
    <property type="entry name" value="EFh"/>
    <property type="match status" value="1"/>
</dbReference>
<evidence type="ECO:0000256" key="3">
    <source>
        <dbReference type="ARBA" id="ARBA00022837"/>
    </source>
</evidence>
<dbReference type="Gene3D" id="1.10.238.10">
    <property type="entry name" value="EF-hand"/>
    <property type="match status" value="1"/>
</dbReference>
<gene>
    <name evidence="8" type="ORF">PV09_08588</name>
</gene>
<keyword evidence="6" id="KW-1133">Transmembrane helix</keyword>
<dbReference type="OrthoDB" id="544685at2759"/>
<feature type="transmembrane region" description="Helical" evidence="6">
    <location>
        <begin position="107"/>
        <end position="129"/>
    </location>
</feature>